<dbReference type="Proteomes" id="UP000065734">
    <property type="component" value="Chromosome I"/>
</dbReference>
<evidence type="ECO:0000313" key="3">
    <source>
        <dbReference type="Proteomes" id="UP000065734"/>
    </source>
</evidence>
<evidence type="ECO:0000256" key="1">
    <source>
        <dbReference type="SAM" id="SignalP"/>
    </source>
</evidence>
<protein>
    <submittedName>
        <fullName evidence="2">Uncharacterized protein</fullName>
    </submittedName>
</protein>
<dbReference type="EMBL" id="LN907867">
    <property type="protein sequence ID" value="CUU41799.1"/>
    <property type="molecule type" value="Genomic_DNA"/>
</dbReference>
<keyword evidence="1" id="KW-0732">Signal</keyword>
<reference evidence="3" key="1">
    <citation type="journal article" date="2016" name="Genome Announc.">
        <title>Revised genome sequence of the purple photosynthetic bacterium Blastochloris viridis.</title>
        <authorList>
            <person name="Liu L.N."/>
            <person name="Faulkner M."/>
            <person name="Liu X."/>
            <person name="Huang F."/>
            <person name="Darby A.C."/>
            <person name="Hall N."/>
        </authorList>
    </citation>
    <scope>NUCLEOTIDE SEQUENCE [LARGE SCALE GENOMIC DNA]</scope>
    <source>
        <strain evidence="3">ATCC 19567 / DSM 133 / F</strain>
    </source>
</reference>
<keyword evidence="3" id="KW-1185">Reference proteome</keyword>
<evidence type="ECO:0000313" key="2">
    <source>
        <dbReference type="EMBL" id="CUU41799.1"/>
    </source>
</evidence>
<sequence length="189" mass="20314">MSRQTAFDPARLLALFLYAHASGLAVTTFAGTQPPIDAAWMKRFFHALAEFLIDYFDPAFPARIATTYAEAAAHGHTVSSVSLMSGTAGRTSARLCLSPLIAGPPISPGALATFCSRANAADYHDGVASPPLRVGLIEAERFFTLVRQTPRLRCWLDDTPEPATPRDRGELIHLEDIADLLVAVQPAAP</sequence>
<organism evidence="2 3">
    <name type="scientific">Blastochloris viridis</name>
    <name type="common">Rhodopseudomonas viridis</name>
    <dbReference type="NCBI Taxonomy" id="1079"/>
    <lineage>
        <taxon>Bacteria</taxon>
        <taxon>Pseudomonadati</taxon>
        <taxon>Pseudomonadota</taxon>
        <taxon>Alphaproteobacteria</taxon>
        <taxon>Hyphomicrobiales</taxon>
        <taxon>Blastochloridaceae</taxon>
        <taxon>Blastochloris</taxon>
    </lineage>
</organism>
<proteinExistence type="predicted"/>
<name>A0A0S4Q0J5_BLAVI</name>
<feature type="signal peptide" evidence="1">
    <location>
        <begin position="1"/>
        <end position="21"/>
    </location>
</feature>
<accession>A0A0S4Q0J5</accession>
<feature type="chain" id="PRO_5006625965" evidence="1">
    <location>
        <begin position="22"/>
        <end position="189"/>
    </location>
</feature>
<dbReference type="STRING" id="1079.BVIR_1350"/>
<gene>
    <name evidence="2" type="ORF">BVIRIDIS_07950</name>
</gene>
<dbReference type="AlphaFoldDB" id="A0A0S4Q0J5"/>